<accession>A0ABU9D4P8</accession>
<sequence length="129" mass="14585">MSMGARILLVEDDAINLELLDFLVSDAGYETLLARDGMEGVEQARREQPDLIIMDILMPRMDGYEAAREIRRIPELQDTPMIAVTALAMAGDREKIEQAGFDGYISKPIQIKYFLEQIESYLRSRSEAG</sequence>
<dbReference type="Pfam" id="PF00072">
    <property type="entry name" value="Response_reg"/>
    <property type="match status" value="1"/>
</dbReference>
<evidence type="ECO:0000256" key="2">
    <source>
        <dbReference type="PROSITE-ProRule" id="PRU00169"/>
    </source>
</evidence>
<dbReference type="SUPFAM" id="SSF52172">
    <property type="entry name" value="CheY-like"/>
    <property type="match status" value="1"/>
</dbReference>
<keyword evidence="5" id="KW-1185">Reference proteome</keyword>
<keyword evidence="1 2" id="KW-0597">Phosphoprotein</keyword>
<evidence type="ECO:0000313" key="4">
    <source>
        <dbReference type="EMBL" id="MEK8088271.1"/>
    </source>
</evidence>
<dbReference type="InterPro" id="IPR001789">
    <property type="entry name" value="Sig_transdc_resp-reg_receiver"/>
</dbReference>
<dbReference type="PANTHER" id="PTHR45339:SF3">
    <property type="entry name" value="HISTIDINE KINASE"/>
    <property type="match status" value="1"/>
</dbReference>
<evidence type="ECO:0000256" key="1">
    <source>
        <dbReference type="ARBA" id="ARBA00022553"/>
    </source>
</evidence>
<feature type="domain" description="Response regulatory" evidence="3">
    <location>
        <begin position="6"/>
        <end position="122"/>
    </location>
</feature>
<organism evidence="4 5">
    <name type="scientific">Thermithiobacillus plumbiphilus</name>
    <dbReference type="NCBI Taxonomy" id="1729899"/>
    <lineage>
        <taxon>Bacteria</taxon>
        <taxon>Pseudomonadati</taxon>
        <taxon>Pseudomonadota</taxon>
        <taxon>Acidithiobacillia</taxon>
        <taxon>Acidithiobacillales</taxon>
        <taxon>Thermithiobacillaceae</taxon>
        <taxon>Thermithiobacillus</taxon>
    </lineage>
</organism>
<name>A0ABU9D4P8_9PROT</name>
<dbReference type="InterPro" id="IPR011006">
    <property type="entry name" value="CheY-like_superfamily"/>
</dbReference>
<dbReference type="EMBL" id="JBBPCO010000001">
    <property type="protein sequence ID" value="MEK8088271.1"/>
    <property type="molecule type" value="Genomic_DNA"/>
</dbReference>
<feature type="modified residue" description="4-aspartylphosphate" evidence="2">
    <location>
        <position position="55"/>
    </location>
</feature>
<dbReference type="SMART" id="SM00448">
    <property type="entry name" value="REC"/>
    <property type="match status" value="1"/>
</dbReference>
<dbReference type="Gene3D" id="3.40.50.2300">
    <property type="match status" value="1"/>
</dbReference>
<dbReference type="PROSITE" id="PS50110">
    <property type="entry name" value="RESPONSE_REGULATORY"/>
    <property type="match status" value="1"/>
</dbReference>
<protein>
    <submittedName>
        <fullName evidence="4">Response regulator</fullName>
    </submittedName>
</protein>
<reference evidence="4 5" key="1">
    <citation type="submission" date="2024-04" db="EMBL/GenBank/DDBJ databases">
        <authorList>
            <person name="Abashina T."/>
            <person name="Shaikin A."/>
        </authorList>
    </citation>
    <scope>NUCLEOTIDE SEQUENCE [LARGE SCALE GENOMIC DNA]</scope>
    <source>
        <strain evidence="4 5">AAFK</strain>
    </source>
</reference>
<comment type="caution">
    <text evidence="4">The sequence shown here is derived from an EMBL/GenBank/DDBJ whole genome shotgun (WGS) entry which is preliminary data.</text>
</comment>
<proteinExistence type="predicted"/>
<dbReference type="RefSeq" id="WP_341369337.1">
    <property type="nucleotide sequence ID" value="NZ_JBBPCO010000001.1"/>
</dbReference>
<gene>
    <name evidence="4" type="ORF">WOB96_00700</name>
</gene>
<evidence type="ECO:0000259" key="3">
    <source>
        <dbReference type="PROSITE" id="PS50110"/>
    </source>
</evidence>
<dbReference type="PANTHER" id="PTHR45339">
    <property type="entry name" value="HYBRID SIGNAL TRANSDUCTION HISTIDINE KINASE J"/>
    <property type="match status" value="1"/>
</dbReference>
<evidence type="ECO:0000313" key="5">
    <source>
        <dbReference type="Proteomes" id="UP001446205"/>
    </source>
</evidence>
<dbReference type="Proteomes" id="UP001446205">
    <property type="component" value="Unassembled WGS sequence"/>
</dbReference>